<evidence type="ECO:0000313" key="12">
    <source>
        <dbReference type="EMBL" id="EGU84488.1"/>
    </source>
</evidence>
<evidence type="ECO:0000256" key="2">
    <source>
        <dbReference type="ARBA" id="ARBA00008721"/>
    </source>
</evidence>
<dbReference type="CDD" id="cd04275">
    <property type="entry name" value="ZnMc_pappalysin_like"/>
    <property type="match status" value="1"/>
</dbReference>
<evidence type="ECO:0000256" key="1">
    <source>
        <dbReference type="ARBA" id="ARBA00003174"/>
    </source>
</evidence>
<proteinExistence type="inferred from homology"/>
<dbReference type="GO" id="GO:0006508">
    <property type="term" value="P:proteolysis"/>
    <property type="evidence" value="ECO:0007669"/>
    <property type="project" value="UniProtKB-KW"/>
</dbReference>
<gene>
    <name evidence="12" type="ORF">FOXB_04996</name>
</gene>
<name>F9FF18_FUSOF</name>
<reference evidence="12" key="1">
    <citation type="journal article" date="2012" name="Mol. Plant Microbe Interact.">
        <title>A highly conserved effector in Fusarium oxysporum is required for full virulence on Arabidopsis.</title>
        <authorList>
            <person name="Thatcher L.F."/>
            <person name="Gardiner D.M."/>
            <person name="Kazan K."/>
            <person name="Manners J."/>
        </authorList>
    </citation>
    <scope>NUCLEOTIDE SEQUENCE [LARGE SCALE GENOMIC DNA]</scope>
    <source>
        <strain evidence="12">Fo5176</strain>
    </source>
</reference>
<keyword evidence="6" id="KW-0378">Hydrolase</keyword>
<keyword evidence="7" id="KW-0862">Zinc</keyword>
<keyword evidence="5 10" id="KW-0732">Signal</keyword>
<dbReference type="Gene3D" id="3.40.390.10">
    <property type="entry name" value="Collagenase (Catalytic Domain)"/>
    <property type="match status" value="1"/>
</dbReference>
<accession>F9FF18</accession>
<keyword evidence="3" id="KW-0645">Protease</keyword>
<sequence length="306" mass="34536">MFLQSTFALGLLANTATAAFTGCGTSGSGKALKALSMDLRNEPLEIREQKKNIEIKTYIHVIAASEKEEDNYLSDESIQGQVDMLNEYYNPWNFSFKVVKTNRIVNESWSDPGSSPVEPSYEDDLRAAVRQGSYKDLNLIFVRSMVPLGKCELPIPNPTKQDVINDGCMMRPREFGKLPPKFDYVTVHEVGHWLGLEHTFKNGCEYPGDYVDDTPYEASPFGISEECPEKDRNTCPDKPGLDPIDNIMNYVSAHCGPQRFTPGQAERMHKLWKKLRANSKRTVAICKNMAIVQRAEGESSYCYRLL</sequence>
<dbReference type="InterPro" id="IPR024079">
    <property type="entry name" value="MetalloPept_cat_dom_sf"/>
</dbReference>
<dbReference type="PANTHER" id="PTHR47466">
    <property type="match status" value="1"/>
</dbReference>
<dbReference type="EMBL" id="AFQF01001555">
    <property type="protein sequence ID" value="EGU84488.1"/>
    <property type="molecule type" value="Genomic_DNA"/>
</dbReference>
<dbReference type="GO" id="GO:0046872">
    <property type="term" value="F:metal ion binding"/>
    <property type="evidence" value="ECO:0007669"/>
    <property type="project" value="UniProtKB-KW"/>
</dbReference>
<evidence type="ECO:0000256" key="5">
    <source>
        <dbReference type="ARBA" id="ARBA00022729"/>
    </source>
</evidence>
<evidence type="ECO:0000256" key="8">
    <source>
        <dbReference type="ARBA" id="ARBA00023049"/>
    </source>
</evidence>
<feature type="chain" id="PRO_5003383273" description="Peptidase M43 pregnancy-associated plasma-A domain-containing protein" evidence="10">
    <location>
        <begin position="19"/>
        <end position="306"/>
    </location>
</feature>
<feature type="domain" description="Peptidase M43 pregnancy-associated plasma-A" evidence="11">
    <location>
        <begin position="184"/>
        <end position="270"/>
    </location>
</feature>
<dbReference type="OrthoDB" id="536211at2759"/>
<comment type="caution">
    <text evidence="12">The sequence shown here is derived from an EMBL/GenBank/DDBJ whole genome shotgun (WGS) entry which is preliminary data.</text>
</comment>
<evidence type="ECO:0000256" key="6">
    <source>
        <dbReference type="ARBA" id="ARBA00022801"/>
    </source>
</evidence>
<evidence type="ECO:0000256" key="10">
    <source>
        <dbReference type="SAM" id="SignalP"/>
    </source>
</evidence>
<comment type="similarity">
    <text evidence="2">Belongs to the peptidase M43B family.</text>
</comment>
<dbReference type="PANTHER" id="PTHR47466:SF1">
    <property type="entry name" value="METALLOPROTEASE MEP1 (AFU_ORTHOLOGUE AFUA_1G07730)-RELATED"/>
    <property type="match status" value="1"/>
</dbReference>
<dbReference type="InterPro" id="IPR008754">
    <property type="entry name" value="Peptidase_M43"/>
</dbReference>
<feature type="signal peptide" evidence="10">
    <location>
        <begin position="1"/>
        <end position="18"/>
    </location>
</feature>
<protein>
    <recommendedName>
        <fullName evidence="11">Peptidase M43 pregnancy-associated plasma-A domain-containing protein</fullName>
    </recommendedName>
</protein>
<evidence type="ECO:0000256" key="7">
    <source>
        <dbReference type="ARBA" id="ARBA00022833"/>
    </source>
</evidence>
<dbReference type="AlphaFoldDB" id="F9FF18"/>
<comment type="function">
    <text evidence="1">Secreted metalloproteinase that allows assimilation of proteinaceous substrates.</text>
</comment>
<evidence type="ECO:0000256" key="9">
    <source>
        <dbReference type="ARBA" id="ARBA00023157"/>
    </source>
</evidence>
<dbReference type="STRING" id="660025.F9FF18"/>
<dbReference type="GO" id="GO:0008237">
    <property type="term" value="F:metallopeptidase activity"/>
    <property type="evidence" value="ECO:0007669"/>
    <property type="project" value="UniProtKB-KW"/>
</dbReference>
<organism evidence="12">
    <name type="scientific">Fusarium oxysporum (strain Fo5176)</name>
    <name type="common">Fusarium vascular wilt</name>
    <dbReference type="NCBI Taxonomy" id="660025"/>
    <lineage>
        <taxon>Eukaryota</taxon>
        <taxon>Fungi</taxon>
        <taxon>Dikarya</taxon>
        <taxon>Ascomycota</taxon>
        <taxon>Pezizomycotina</taxon>
        <taxon>Sordariomycetes</taxon>
        <taxon>Hypocreomycetidae</taxon>
        <taxon>Hypocreales</taxon>
        <taxon>Nectriaceae</taxon>
        <taxon>Fusarium</taxon>
        <taxon>Fusarium oxysporum species complex</taxon>
    </lineage>
</organism>
<keyword evidence="9" id="KW-1015">Disulfide bond</keyword>
<keyword evidence="4" id="KW-0479">Metal-binding</keyword>
<keyword evidence="8" id="KW-0482">Metalloprotease</keyword>
<evidence type="ECO:0000256" key="4">
    <source>
        <dbReference type="ARBA" id="ARBA00022723"/>
    </source>
</evidence>
<dbReference type="SUPFAM" id="SSF55486">
    <property type="entry name" value="Metalloproteases ('zincins'), catalytic domain"/>
    <property type="match status" value="1"/>
</dbReference>
<evidence type="ECO:0000256" key="3">
    <source>
        <dbReference type="ARBA" id="ARBA00022670"/>
    </source>
</evidence>
<evidence type="ECO:0000259" key="11">
    <source>
        <dbReference type="Pfam" id="PF05572"/>
    </source>
</evidence>
<dbReference type="Pfam" id="PF05572">
    <property type="entry name" value="Peptidase_M43"/>
    <property type="match status" value="1"/>
</dbReference>